<dbReference type="SUPFAM" id="SSF56784">
    <property type="entry name" value="HAD-like"/>
    <property type="match status" value="1"/>
</dbReference>
<protein>
    <submittedName>
        <fullName evidence="1">Haloacid dehalogenase superfamily, subfamily IA, variant 3 with third motif having DD or ED</fullName>
    </submittedName>
</protein>
<dbReference type="NCBIfam" id="TIGR01509">
    <property type="entry name" value="HAD-SF-IA-v3"/>
    <property type="match status" value="1"/>
</dbReference>
<dbReference type="STRING" id="561061.SAMN05660862_0569"/>
<dbReference type="RefSeq" id="WP_085471436.1">
    <property type="nucleotide sequence ID" value="NZ_CP038029.1"/>
</dbReference>
<dbReference type="InterPro" id="IPR023198">
    <property type="entry name" value="PGP-like_dom2"/>
</dbReference>
<dbReference type="PANTHER" id="PTHR43481:SF4">
    <property type="entry name" value="GLYCEROL-1-PHOSPHATE PHOSPHOHYDROLASE 1-RELATED"/>
    <property type="match status" value="1"/>
</dbReference>
<dbReference type="InterPro" id="IPR051806">
    <property type="entry name" value="HAD-like_SPP"/>
</dbReference>
<dbReference type="CDD" id="cd07505">
    <property type="entry name" value="HAD_BPGM-like"/>
    <property type="match status" value="1"/>
</dbReference>
<gene>
    <name evidence="1" type="ORF">SAMN05660862_0569</name>
</gene>
<dbReference type="SFLD" id="SFLDS00003">
    <property type="entry name" value="Haloacid_Dehalogenase"/>
    <property type="match status" value="1"/>
</dbReference>
<dbReference type="GO" id="GO:0050308">
    <property type="term" value="F:sugar-phosphatase activity"/>
    <property type="evidence" value="ECO:0007669"/>
    <property type="project" value="TreeGrafter"/>
</dbReference>
<sequence length="204" mass="22294">MDEVNLHKLSKLTALSAGDYQAFLYDCDGTLADNMPLHTETYVDLAAEMGVQIDGQIIDELAGWPVVDVVREINKRYNVAMDPVVFAERRHRLYVDHYLDRVVAIPFVVAHLEQHVGKVRIAVVSGGARESVEKTLKVLGIDRLVEVTVCAGDTLRGKPYPDPFLAAAEQLGVLPEKCLVFEDGAPGVASATAAGMQSIRIDHV</sequence>
<dbReference type="OrthoDB" id="9797743at2"/>
<accession>A0A1X7I9X1</accession>
<dbReference type="EMBL" id="FXAU01000001">
    <property type="protein sequence ID" value="SMG10919.1"/>
    <property type="molecule type" value="Genomic_DNA"/>
</dbReference>
<dbReference type="InterPro" id="IPR036412">
    <property type="entry name" value="HAD-like_sf"/>
</dbReference>
<proteinExistence type="predicted"/>
<dbReference type="InterPro" id="IPR006439">
    <property type="entry name" value="HAD-SF_hydro_IA"/>
</dbReference>
<evidence type="ECO:0000313" key="1">
    <source>
        <dbReference type="EMBL" id="SMG10919.1"/>
    </source>
</evidence>
<evidence type="ECO:0000313" key="2">
    <source>
        <dbReference type="Proteomes" id="UP000192980"/>
    </source>
</evidence>
<dbReference type="InterPro" id="IPR023214">
    <property type="entry name" value="HAD_sf"/>
</dbReference>
<name>A0A1X7I9X1_9SPHI</name>
<keyword evidence="2" id="KW-1185">Reference proteome</keyword>
<dbReference type="PANTHER" id="PTHR43481">
    <property type="entry name" value="FRUCTOSE-1-PHOSPHATE PHOSPHATASE"/>
    <property type="match status" value="1"/>
</dbReference>
<dbReference type="AlphaFoldDB" id="A0A1X7I9X1"/>
<dbReference type="Proteomes" id="UP000192980">
    <property type="component" value="Unassembled WGS sequence"/>
</dbReference>
<dbReference type="SFLD" id="SFLDG01129">
    <property type="entry name" value="C1.5:_HAD__Beta-PGM__Phosphata"/>
    <property type="match status" value="1"/>
</dbReference>
<dbReference type="Pfam" id="PF00702">
    <property type="entry name" value="Hydrolase"/>
    <property type="match status" value="1"/>
</dbReference>
<dbReference type="Gene3D" id="1.10.150.240">
    <property type="entry name" value="Putative phosphatase, domain 2"/>
    <property type="match status" value="1"/>
</dbReference>
<dbReference type="Gene3D" id="3.40.50.1000">
    <property type="entry name" value="HAD superfamily/HAD-like"/>
    <property type="match status" value="1"/>
</dbReference>
<reference evidence="1 2" key="1">
    <citation type="submission" date="2017-04" db="EMBL/GenBank/DDBJ databases">
        <authorList>
            <person name="Afonso C.L."/>
            <person name="Miller P.J."/>
            <person name="Scott M.A."/>
            <person name="Spackman E."/>
            <person name="Goraichik I."/>
            <person name="Dimitrov K.M."/>
            <person name="Suarez D.L."/>
            <person name="Swayne D.E."/>
        </authorList>
    </citation>
    <scope>NUCLEOTIDE SEQUENCE [LARGE SCALE GENOMIC DNA]</scope>
    <source>
        <strain evidence="1 2">DSM 22418</strain>
    </source>
</reference>
<organism evidence="1 2">
    <name type="scientific">Sphingobacterium psychroaquaticum</name>
    <dbReference type="NCBI Taxonomy" id="561061"/>
    <lineage>
        <taxon>Bacteria</taxon>
        <taxon>Pseudomonadati</taxon>
        <taxon>Bacteroidota</taxon>
        <taxon>Sphingobacteriia</taxon>
        <taxon>Sphingobacteriales</taxon>
        <taxon>Sphingobacteriaceae</taxon>
        <taxon>Sphingobacterium</taxon>
    </lineage>
</organism>